<gene>
    <name evidence="1" type="ORF">BS50DRAFT_572782</name>
</gene>
<keyword evidence="2" id="KW-1185">Reference proteome</keyword>
<dbReference type="AlphaFoldDB" id="A0A2T2NQQ3"/>
<dbReference type="PANTHER" id="PTHR35179:SF1">
    <property type="entry name" value="INTEGRAL MEMBRANE PROTEIN"/>
    <property type="match status" value="1"/>
</dbReference>
<organism evidence="1 2">
    <name type="scientific">Corynespora cassiicola Philippines</name>
    <dbReference type="NCBI Taxonomy" id="1448308"/>
    <lineage>
        <taxon>Eukaryota</taxon>
        <taxon>Fungi</taxon>
        <taxon>Dikarya</taxon>
        <taxon>Ascomycota</taxon>
        <taxon>Pezizomycotina</taxon>
        <taxon>Dothideomycetes</taxon>
        <taxon>Pleosporomycetidae</taxon>
        <taxon>Pleosporales</taxon>
        <taxon>Corynesporascaceae</taxon>
        <taxon>Corynespora</taxon>
    </lineage>
</organism>
<protein>
    <submittedName>
        <fullName evidence="1">Uncharacterized protein</fullName>
    </submittedName>
</protein>
<name>A0A2T2NQQ3_CORCC</name>
<dbReference type="STRING" id="1448308.A0A2T2NQQ3"/>
<reference evidence="1 2" key="1">
    <citation type="journal article" date="2018" name="Front. Microbiol.">
        <title>Genome-Wide Analysis of Corynespora cassiicola Leaf Fall Disease Putative Effectors.</title>
        <authorList>
            <person name="Lopez D."/>
            <person name="Ribeiro S."/>
            <person name="Label P."/>
            <person name="Fumanal B."/>
            <person name="Venisse J.S."/>
            <person name="Kohler A."/>
            <person name="de Oliveira R.R."/>
            <person name="Labutti K."/>
            <person name="Lipzen A."/>
            <person name="Lail K."/>
            <person name="Bauer D."/>
            <person name="Ohm R.A."/>
            <person name="Barry K.W."/>
            <person name="Spatafora J."/>
            <person name="Grigoriev I.V."/>
            <person name="Martin F.M."/>
            <person name="Pujade-Renaud V."/>
        </authorList>
    </citation>
    <scope>NUCLEOTIDE SEQUENCE [LARGE SCALE GENOMIC DNA]</scope>
    <source>
        <strain evidence="1 2">Philippines</strain>
    </source>
</reference>
<dbReference type="OrthoDB" id="420564at2759"/>
<evidence type="ECO:0000313" key="2">
    <source>
        <dbReference type="Proteomes" id="UP000240883"/>
    </source>
</evidence>
<dbReference type="Proteomes" id="UP000240883">
    <property type="component" value="Unassembled WGS sequence"/>
</dbReference>
<accession>A0A2T2NQQ3</accession>
<dbReference type="EMBL" id="KZ678134">
    <property type="protein sequence ID" value="PSN67762.1"/>
    <property type="molecule type" value="Genomic_DNA"/>
</dbReference>
<proteinExistence type="predicted"/>
<evidence type="ECO:0000313" key="1">
    <source>
        <dbReference type="EMBL" id="PSN67762.1"/>
    </source>
</evidence>
<dbReference type="PANTHER" id="PTHR35179">
    <property type="entry name" value="PROTEIN CBG02620"/>
    <property type="match status" value="1"/>
</dbReference>
<sequence length="447" mass="51025">MIASWLQSPHVRVYQRLAAGAFHEALDSFTPQYRQKGTSAKASGRQPQRNWYLGLAEKIGSFKLEDLKPYSKRIDYTKTSLVCSYSIGSDENKVLYIPGAPKRWVNRRLPFAVEQHAWGAARFLWPFDEGLNVQFEAIRSSNPDFDFPSVDIYCASGGVLRNLYQFCDTRLPNRPRRFLLQLIGTTLFIRMAIPSQNSESGLPSNGFGFGVAFERAFTEQDDSMAEDTMHMRTIQYKLGYLNCVVNCEIDAWVSDRDETSFTLPQRGDAVVDLPLQGQYAIERAGRNIEDFSRIVELKSTADGKLRHNKIRDRNLGHAALFFSRVEQKIEGVYSPQHVAFRDIRVTDCQSSRFNEWLDDKSSQHSLRGLVALLNQLRISGLNSKNGLYSIILNRSDDPVEMYEVKLDVEKLDAPGIHEASGFPDSLVHSGYVDLFWRSRSIAYCWDW</sequence>